<dbReference type="EMBL" id="JBHSMG010000003">
    <property type="protein sequence ID" value="MFC5503094.1"/>
    <property type="molecule type" value="Genomic_DNA"/>
</dbReference>
<evidence type="ECO:0000256" key="3">
    <source>
        <dbReference type="ARBA" id="ARBA00023125"/>
    </source>
</evidence>
<keyword evidence="7" id="KW-1185">Reference proteome</keyword>
<keyword evidence="3" id="KW-0238">DNA-binding</keyword>
<sequence length="311" mass="33177">MTEDMNEPQITDLVALRMLRAIRDGGSISSAALQFGFTQQAVSARMQKLELHLGLTLLARGPRGTALTQAGLLVAEWSAELLDEADRLRGAVAALRSSGSRLRVSASLTIAEYLVPGWLVALRRHPVGEHVVVDLSPENSEGVIAAVRAGSADLGFVETAELPDDLQTRLIASDELVVVVAPDHRWARGRRQVSVHDLAVTPLVTREPGSGTRRSLEVLLRDHDPALVLSAPAAELQTAAAVRAVAASGIAPAVLSALAVRDDIALGRLVAVRVREVRLIRPLSAIWRSDRAPAEAASALLEVAAHTEPRR</sequence>
<proteinExistence type="inferred from homology"/>
<dbReference type="InterPro" id="IPR005119">
    <property type="entry name" value="LysR_subst-bd"/>
</dbReference>
<dbReference type="InterPro" id="IPR036388">
    <property type="entry name" value="WH-like_DNA-bd_sf"/>
</dbReference>
<dbReference type="Pfam" id="PF03466">
    <property type="entry name" value="LysR_substrate"/>
    <property type="match status" value="1"/>
</dbReference>
<evidence type="ECO:0000256" key="4">
    <source>
        <dbReference type="ARBA" id="ARBA00023163"/>
    </source>
</evidence>
<dbReference type="InterPro" id="IPR000847">
    <property type="entry name" value="LysR_HTH_N"/>
</dbReference>
<comment type="caution">
    <text evidence="6">The sequence shown here is derived from an EMBL/GenBank/DDBJ whole genome shotgun (WGS) entry which is preliminary data.</text>
</comment>
<keyword evidence="4" id="KW-0804">Transcription</keyword>
<reference evidence="7" key="1">
    <citation type="journal article" date="2019" name="Int. J. Syst. Evol. Microbiol.">
        <title>The Global Catalogue of Microorganisms (GCM) 10K type strain sequencing project: providing services to taxonomists for standard genome sequencing and annotation.</title>
        <authorList>
            <consortium name="The Broad Institute Genomics Platform"/>
            <consortium name="The Broad Institute Genome Sequencing Center for Infectious Disease"/>
            <person name="Wu L."/>
            <person name="Ma J."/>
        </authorList>
    </citation>
    <scope>NUCLEOTIDE SEQUENCE [LARGE SCALE GENOMIC DNA]</scope>
    <source>
        <strain evidence="7">CGMCC 4.6997</strain>
    </source>
</reference>
<gene>
    <name evidence="6" type="ORF">ACFPJ4_12665</name>
</gene>
<dbReference type="SUPFAM" id="SSF46785">
    <property type="entry name" value="Winged helix' DNA-binding domain"/>
    <property type="match status" value="1"/>
</dbReference>
<evidence type="ECO:0000259" key="5">
    <source>
        <dbReference type="PROSITE" id="PS50931"/>
    </source>
</evidence>
<dbReference type="PROSITE" id="PS50931">
    <property type="entry name" value="HTH_LYSR"/>
    <property type="match status" value="1"/>
</dbReference>
<evidence type="ECO:0000313" key="7">
    <source>
        <dbReference type="Proteomes" id="UP001596039"/>
    </source>
</evidence>
<accession>A0ABW0NW74</accession>
<dbReference type="Proteomes" id="UP001596039">
    <property type="component" value="Unassembled WGS sequence"/>
</dbReference>
<evidence type="ECO:0000313" key="6">
    <source>
        <dbReference type="EMBL" id="MFC5503094.1"/>
    </source>
</evidence>
<name>A0ABW0NW74_9MICO</name>
<evidence type="ECO:0000256" key="2">
    <source>
        <dbReference type="ARBA" id="ARBA00023015"/>
    </source>
</evidence>
<keyword evidence="2" id="KW-0805">Transcription regulation</keyword>
<comment type="similarity">
    <text evidence="1">Belongs to the LysR transcriptional regulatory family.</text>
</comment>
<dbReference type="PANTHER" id="PTHR30126">
    <property type="entry name" value="HTH-TYPE TRANSCRIPTIONAL REGULATOR"/>
    <property type="match status" value="1"/>
</dbReference>
<dbReference type="Gene3D" id="3.40.190.10">
    <property type="entry name" value="Periplasmic binding protein-like II"/>
    <property type="match status" value="2"/>
</dbReference>
<dbReference type="PANTHER" id="PTHR30126:SF39">
    <property type="entry name" value="HTH-TYPE TRANSCRIPTIONAL REGULATOR CYSL"/>
    <property type="match status" value="1"/>
</dbReference>
<evidence type="ECO:0000256" key="1">
    <source>
        <dbReference type="ARBA" id="ARBA00009437"/>
    </source>
</evidence>
<feature type="domain" description="HTH lysR-type" evidence="5">
    <location>
        <begin position="11"/>
        <end position="68"/>
    </location>
</feature>
<dbReference type="InterPro" id="IPR036390">
    <property type="entry name" value="WH_DNA-bd_sf"/>
</dbReference>
<protein>
    <submittedName>
        <fullName evidence="6">LysR family transcriptional regulator</fullName>
    </submittedName>
</protein>
<dbReference type="SUPFAM" id="SSF53850">
    <property type="entry name" value="Periplasmic binding protein-like II"/>
    <property type="match status" value="1"/>
</dbReference>
<dbReference type="RefSeq" id="WP_386740807.1">
    <property type="nucleotide sequence ID" value="NZ_JBHSMG010000003.1"/>
</dbReference>
<dbReference type="Gene3D" id="1.10.10.10">
    <property type="entry name" value="Winged helix-like DNA-binding domain superfamily/Winged helix DNA-binding domain"/>
    <property type="match status" value="1"/>
</dbReference>
<organism evidence="6 7">
    <name type="scientific">Lysinimonas soli</name>
    <dbReference type="NCBI Taxonomy" id="1074233"/>
    <lineage>
        <taxon>Bacteria</taxon>
        <taxon>Bacillati</taxon>
        <taxon>Actinomycetota</taxon>
        <taxon>Actinomycetes</taxon>
        <taxon>Micrococcales</taxon>
        <taxon>Microbacteriaceae</taxon>
        <taxon>Lysinimonas</taxon>
    </lineage>
</organism>
<dbReference type="Pfam" id="PF00126">
    <property type="entry name" value="HTH_1"/>
    <property type="match status" value="1"/>
</dbReference>